<dbReference type="EMBL" id="BAAAQB010000001">
    <property type="protein sequence ID" value="GAA2124666.1"/>
    <property type="molecule type" value="Genomic_DNA"/>
</dbReference>
<accession>A0ABN2YB69</accession>
<feature type="transmembrane region" description="Helical" evidence="1">
    <location>
        <begin position="168"/>
        <end position="186"/>
    </location>
</feature>
<keyword evidence="1" id="KW-0472">Membrane</keyword>
<name>A0ABN2YB69_9MICC</name>
<keyword evidence="1" id="KW-1133">Transmembrane helix</keyword>
<keyword evidence="3" id="KW-1185">Reference proteome</keyword>
<feature type="transmembrane region" description="Helical" evidence="1">
    <location>
        <begin position="219"/>
        <end position="238"/>
    </location>
</feature>
<organism evidence="2 3">
    <name type="scientific">Arthrobacter humicola</name>
    <dbReference type="NCBI Taxonomy" id="409291"/>
    <lineage>
        <taxon>Bacteria</taxon>
        <taxon>Bacillati</taxon>
        <taxon>Actinomycetota</taxon>
        <taxon>Actinomycetes</taxon>
        <taxon>Micrococcales</taxon>
        <taxon>Micrococcaceae</taxon>
        <taxon>Arthrobacter</taxon>
    </lineage>
</organism>
<keyword evidence="1" id="KW-0812">Transmembrane</keyword>
<sequence length="252" mass="26356">MEQPRTRPLGHARGAAADSQSWRQLYFWAGISAVAFVALLIVAVVLDAIAPPPIHGGAETLEFIAGHKAAYVAEQLLWTVPNILPVLVFVTLFVALAPLNKSLALMATVIGALPWALFLAVPVTSRGSMILVNLSDSYANAIGTAGADARLRYAAAAEALIAENNTPAAVGVLSALGILLMSLTMLKGVLPRAVAWLGVAAGAVGVVAEVLRFAVPEVYLVYGILMWAWFTAVGIALIRLSRRTPRADGAAA</sequence>
<feature type="transmembrane region" description="Helical" evidence="1">
    <location>
        <begin position="25"/>
        <end position="46"/>
    </location>
</feature>
<protein>
    <recommendedName>
        <fullName evidence="4">DUF4386 domain-containing protein</fullName>
    </recommendedName>
</protein>
<gene>
    <name evidence="2" type="ORF">GCM10009825_00440</name>
</gene>
<evidence type="ECO:0008006" key="4">
    <source>
        <dbReference type="Google" id="ProtNLM"/>
    </source>
</evidence>
<proteinExistence type="predicted"/>
<evidence type="ECO:0000313" key="2">
    <source>
        <dbReference type="EMBL" id="GAA2124666.1"/>
    </source>
</evidence>
<feature type="transmembrane region" description="Helical" evidence="1">
    <location>
        <begin position="193"/>
        <end position="213"/>
    </location>
</feature>
<dbReference type="InterPro" id="IPR025495">
    <property type="entry name" value="DUF4386"/>
</dbReference>
<comment type="caution">
    <text evidence="2">The sequence shown here is derived from an EMBL/GenBank/DDBJ whole genome shotgun (WGS) entry which is preliminary data.</text>
</comment>
<dbReference type="RefSeq" id="WP_344360709.1">
    <property type="nucleotide sequence ID" value="NZ_BAAAQB010000001.1"/>
</dbReference>
<evidence type="ECO:0000313" key="3">
    <source>
        <dbReference type="Proteomes" id="UP001500102"/>
    </source>
</evidence>
<feature type="transmembrane region" description="Helical" evidence="1">
    <location>
        <begin position="103"/>
        <end position="123"/>
    </location>
</feature>
<reference evidence="2 3" key="1">
    <citation type="journal article" date="2019" name="Int. J. Syst. Evol. Microbiol.">
        <title>The Global Catalogue of Microorganisms (GCM) 10K type strain sequencing project: providing services to taxonomists for standard genome sequencing and annotation.</title>
        <authorList>
            <consortium name="The Broad Institute Genomics Platform"/>
            <consortium name="The Broad Institute Genome Sequencing Center for Infectious Disease"/>
            <person name="Wu L."/>
            <person name="Ma J."/>
        </authorList>
    </citation>
    <scope>NUCLEOTIDE SEQUENCE [LARGE SCALE GENOMIC DNA]</scope>
    <source>
        <strain evidence="2 3">JCM 15921</strain>
    </source>
</reference>
<dbReference type="Pfam" id="PF14329">
    <property type="entry name" value="DUF4386"/>
    <property type="match status" value="1"/>
</dbReference>
<evidence type="ECO:0000256" key="1">
    <source>
        <dbReference type="SAM" id="Phobius"/>
    </source>
</evidence>
<dbReference type="Proteomes" id="UP001500102">
    <property type="component" value="Unassembled WGS sequence"/>
</dbReference>
<feature type="transmembrane region" description="Helical" evidence="1">
    <location>
        <begin position="76"/>
        <end position="96"/>
    </location>
</feature>